<evidence type="ECO:0008006" key="4">
    <source>
        <dbReference type="Google" id="ProtNLM"/>
    </source>
</evidence>
<accession>A0A934IH78</accession>
<evidence type="ECO:0000313" key="2">
    <source>
        <dbReference type="EMBL" id="MBJ3762791.1"/>
    </source>
</evidence>
<dbReference type="RefSeq" id="WP_198915959.1">
    <property type="nucleotide sequence ID" value="NZ_JAEKPD010000007.1"/>
</dbReference>
<sequence length="146" mass="15832">MSYYEYRVVPAPKEAPRTKGVKDTAARFALGLEEALNAEGRDAWEYQRSETLVVSASQGFLRKTVTETVTVLIYRRWVDTVEAAPAQDGAAQWQTQLNAQRDAPQAHDAPIAASDAPAPEPRKTGSLSAKRAPDGALRPVPGAARD</sequence>
<dbReference type="EMBL" id="JAEKPD010000007">
    <property type="protein sequence ID" value="MBJ3762791.1"/>
    <property type="molecule type" value="Genomic_DNA"/>
</dbReference>
<dbReference type="Proteomes" id="UP000642488">
    <property type="component" value="Unassembled WGS sequence"/>
</dbReference>
<comment type="caution">
    <text evidence="2">The sequence shown here is derived from an EMBL/GenBank/DDBJ whole genome shotgun (WGS) entry which is preliminary data.</text>
</comment>
<name>A0A934IH78_9RHOB</name>
<dbReference type="AlphaFoldDB" id="A0A934IH78"/>
<keyword evidence="3" id="KW-1185">Reference proteome</keyword>
<protein>
    <recommendedName>
        <fullName evidence="4">DUF4177 domain-containing protein</fullName>
    </recommendedName>
</protein>
<gene>
    <name evidence="2" type="ORF">ILP92_08540</name>
</gene>
<organism evidence="2 3">
    <name type="scientific">Palleronia pontilimi</name>
    <dbReference type="NCBI Taxonomy" id="1964209"/>
    <lineage>
        <taxon>Bacteria</taxon>
        <taxon>Pseudomonadati</taxon>
        <taxon>Pseudomonadota</taxon>
        <taxon>Alphaproteobacteria</taxon>
        <taxon>Rhodobacterales</taxon>
        <taxon>Roseobacteraceae</taxon>
        <taxon>Palleronia</taxon>
    </lineage>
</organism>
<feature type="compositionally biased region" description="Low complexity" evidence="1">
    <location>
        <begin position="106"/>
        <end position="117"/>
    </location>
</feature>
<evidence type="ECO:0000313" key="3">
    <source>
        <dbReference type="Proteomes" id="UP000642488"/>
    </source>
</evidence>
<reference evidence="2" key="1">
    <citation type="submission" date="2020-12" db="EMBL/GenBank/DDBJ databases">
        <title>Bacterial taxonomy.</title>
        <authorList>
            <person name="Pan X."/>
        </authorList>
    </citation>
    <scope>NUCLEOTIDE SEQUENCE</scope>
    <source>
        <strain evidence="2">KCTC 52957</strain>
    </source>
</reference>
<feature type="region of interest" description="Disordered" evidence="1">
    <location>
        <begin position="85"/>
        <end position="146"/>
    </location>
</feature>
<evidence type="ECO:0000256" key="1">
    <source>
        <dbReference type="SAM" id="MobiDB-lite"/>
    </source>
</evidence>
<proteinExistence type="predicted"/>